<dbReference type="Proteomes" id="UP000256964">
    <property type="component" value="Unassembled WGS sequence"/>
</dbReference>
<reference evidence="2 3" key="1">
    <citation type="journal article" date="2018" name="Biotechnol. Biofuels">
        <title>Integrative visual omics of the white-rot fungus Polyporus brumalis exposes the biotechnological potential of its oxidative enzymes for delignifying raw plant biomass.</title>
        <authorList>
            <person name="Miyauchi S."/>
            <person name="Rancon A."/>
            <person name="Drula E."/>
            <person name="Hage H."/>
            <person name="Chaduli D."/>
            <person name="Favel A."/>
            <person name="Grisel S."/>
            <person name="Henrissat B."/>
            <person name="Herpoel-Gimbert I."/>
            <person name="Ruiz-Duenas F.J."/>
            <person name="Chevret D."/>
            <person name="Hainaut M."/>
            <person name="Lin J."/>
            <person name="Wang M."/>
            <person name="Pangilinan J."/>
            <person name="Lipzen A."/>
            <person name="Lesage-Meessen L."/>
            <person name="Navarro D."/>
            <person name="Riley R."/>
            <person name="Grigoriev I.V."/>
            <person name="Zhou S."/>
            <person name="Raouche S."/>
            <person name="Rosso M.N."/>
        </authorList>
    </citation>
    <scope>NUCLEOTIDE SEQUENCE [LARGE SCALE GENOMIC DNA]</scope>
    <source>
        <strain evidence="2 3">BRFM 1820</strain>
    </source>
</reference>
<proteinExistence type="predicted"/>
<keyword evidence="3" id="KW-1185">Reference proteome</keyword>
<dbReference type="OrthoDB" id="2740371at2759"/>
<dbReference type="EMBL" id="KZ857426">
    <property type="protein sequence ID" value="RDX46566.1"/>
    <property type="molecule type" value="Genomic_DNA"/>
</dbReference>
<dbReference type="Gene3D" id="1.20.1280.50">
    <property type="match status" value="1"/>
</dbReference>
<dbReference type="Pfam" id="PF12937">
    <property type="entry name" value="F-box-like"/>
    <property type="match status" value="1"/>
</dbReference>
<feature type="domain" description="F-box" evidence="1">
    <location>
        <begin position="14"/>
        <end position="80"/>
    </location>
</feature>
<evidence type="ECO:0000259" key="1">
    <source>
        <dbReference type="Pfam" id="PF12937"/>
    </source>
</evidence>
<evidence type="ECO:0000313" key="2">
    <source>
        <dbReference type="EMBL" id="RDX46566.1"/>
    </source>
</evidence>
<accession>A0A371D1Z6</accession>
<evidence type="ECO:0000313" key="3">
    <source>
        <dbReference type="Proteomes" id="UP000256964"/>
    </source>
</evidence>
<gene>
    <name evidence="2" type="ORF">OH76DRAFT_1386464</name>
</gene>
<protein>
    <recommendedName>
        <fullName evidence="1">F-box domain-containing protein</fullName>
    </recommendedName>
</protein>
<dbReference type="InterPro" id="IPR001810">
    <property type="entry name" value="F-box_dom"/>
</dbReference>
<name>A0A371D1Z6_9APHY</name>
<organism evidence="2 3">
    <name type="scientific">Lentinus brumalis</name>
    <dbReference type="NCBI Taxonomy" id="2498619"/>
    <lineage>
        <taxon>Eukaryota</taxon>
        <taxon>Fungi</taxon>
        <taxon>Dikarya</taxon>
        <taxon>Basidiomycota</taxon>
        <taxon>Agaricomycotina</taxon>
        <taxon>Agaricomycetes</taxon>
        <taxon>Polyporales</taxon>
        <taxon>Polyporaceae</taxon>
        <taxon>Lentinus</taxon>
    </lineage>
</organism>
<sequence length="587" mass="63961">MSADNEQPEPAPIQILPSELLVHIFSLVTSLDKPNVLDAFVADASGPYTIKITSRLLPLAAVCKDWRNVAFTTPALWSSISAVRDSYNKEGNAPIHVSRLPPGCPGEHTSLEVYAEVPTLDDTVYKEFFRAHGHQIEELVVRVYDAGYHTMTGDTLLTTVSPRRLKRLVLLGSGILPMTNYTFAERRLFDPAALQLTSLTLHNVPLLPTLHVEHCAFLTRFVLAHGYFGSPEALPPVDKVLRILACMPALRETYIEELRFADSSDPSFIPSVVSLPKLRKLRLSSGPAAASLLSRLQLPPSCLVRLETDLLGVGEIQSLVSAVTRMTWAPAKVHCVWDGRGWGRGGLQHVSLQVVGPSSDGHGEGGLRVDLYCRSVGRDEDLVQAMRAILSKTPFAGAEEVWLSGTKTGVLLDAVGPVLGEARAIHLLNLNSFSTRMAGPLWPPRHAGGDGLDDAEIGGLPRPRTLHVCLRDKHGLSSLAGVLQARAVTGQPIVHLVVSYRLPKDEGLAASDVQEIRTATEAHVQEVTIGEDMYDRHAWWKVVPPDCTALDETHAFWPAWVEGIVQSPSGKLDTLSGRQEVAFGTFN</sequence>
<dbReference type="AlphaFoldDB" id="A0A371D1Z6"/>